<protein>
    <submittedName>
        <fullName evidence="1">Uncharacterized protein</fullName>
    </submittedName>
</protein>
<proteinExistence type="predicted"/>
<reference evidence="1 2" key="1">
    <citation type="journal article" date="2019" name="Int. J. Syst. Evol. Microbiol.">
        <title>The Global Catalogue of Microorganisms (GCM) 10K type strain sequencing project: providing services to taxonomists for standard genome sequencing and annotation.</title>
        <authorList>
            <consortium name="The Broad Institute Genomics Platform"/>
            <consortium name="The Broad Institute Genome Sequencing Center for Infectious Disease"/>
            <person name="Wu L."/>
            <person name="Ma J."/>
        </authorList>
    </citation>
    <scope>NUCLEOTIDE SEQUENCE [LARGE SCALE GENOMIC DNA]</scope>
    <source>
        <strain evidence="1 2">JCM 3272</strain>
    </source>
</reference>
<dbReference type="Proteomes" id="UP001501444">
    <property type="component" value="Unassembled WGS sequence"/>
</dbReference>
<organism evidence="1 2">
    <name type="scientific">Dactylosporangium salmoneum</name>
    <dbReference type="NCBI Taxonomy" id="53361"/>
    <lineage>
        <taxon>Bacteria</taxon>
        <taxon>Bacillati</taxon>
        <taxon>Actinomycetota</taxon>
        <taxon>Actinomycetes</taxon>
        <taxon>Micromonosporales</taxon>
        <taxon>Micromonosporaceae</taxon>
        <taxon>Dactylosporangium</taxon>
    </lineage>
</organism>
<accession>A0ABN3H6Z2</accession>
<name>A0ABN3H6Z2_9ACTN</name>
<sequence>MRSRAAIRAFDYHHQVVDPIVLAQVWLQPHHQPTGVTRHYFGTPGGTRAEVPHPKSLQVVQYPGDEPRAYLFYCDQSGEEMTDTYHDSIEEAFEHASAEFGVLHHEWARRSHDA</sequence>
<dbReference type="EMBL" id="BAAARV010000071">
    <property type="protein sequence ID" value="GAA2371033.1"/>
    <property type="molecule type" value="Genomic_DNA"/>
</dbReference>
<evidence type="ECO:0000313" key="1">
    <source>
        <dbReference type="EMBL" id="GAA2371033.1"/>
    </source>
</evidence>
<comment type="caution">
    <text evidence="1">The sequence shown here is derived from an EMBL/GenBank/DDBJ whole genome shotgun (WGS) entry which is preliminary data.</text>
</comment>
<gene>
    <name evidence="1" type="ORF">GCM10010170_072260</name>
</gene>
<keyword evidence="2" id="KW-1185">Reference proteome</keyword>
<evidence type="ECO:0000313" key="2">
    <source>
        <dbReference type="Proteomes" id="UP001501444"/>
    </source>
</evidence>